<sequence>MAELDELLEAPRPVQKYGHIAAASHMKAARNIHCHPIGTAPTLNEQGRPDQPKEFPVLQYAYTETTRFMPRSGGVLPSIGRTHDLCVSEQNWKPGWRRE</sequence>
<dbReference type="RefSeq" id="WP_184189373.1">
    <property type="nucleotide sequence ID" value="NZ_BMNF01000003.1"/>
</dbReference>
<dbReference type="EMBL" id="JACHDP010000001">
    <property type="protein sequence ID" value="MBB5476205.1"/>
    <property type="molecule type" value="Genomic_DNA"/>
</dbReference>
<reference evidence="1 2" key="1">
    <citation type="submission" date="2020-08" db="EMBL/GenBank/DDBJ databases">
        <title>Sequencing the genomes of 1000 actinobacteria strains.</title>
        <authorList>
            <person name="Klenk H.-P."/>
        </authorList>
    </citation>
    <scope>NUCLEOTIDE SEQUENCE [LARGE SCALE GENOMIC DNA]</scope>
    <source>
        <strain evidence="1 2">DSM 103125</strain>
    </source>
</reference>
<dbReference type="Proteomes" id="UP000586947">
    <property type="component" value="Unassembled WGS sequence"/>
</dbReference>
<comment type="caution">
    <text evidence="1">The sequence shown here is derived from an EMBL/GenBank/DDBJ whole genome shotgun (WGS) entry which is preliminary data.</text>
</comment>
<protein>
    <submittedName>
        <fullName evidence="1">Uncharacterized protein</fullName>
    </submittedName>
</protein>
<evidence type="ECO:0000313" key="2">
    <source>
        <dbReference type="Proteomes" id="UP000586947"/>
    </source>
</evidence>
<accession>A0A840VHU4</accession>
<proteinExistence type="predicted"/>
<organism evidence="1 2">
    <name type="scientific">Micromonospora parathelypteridis</name>
    <dbReference type="NCBI Taxonomy" id="1839617"/>
    <lineage>
        <taxon>Bacteria</taxon>
        <taxon>Bacillati</taxon>
        <taxon>Actinomycetota</taxon>
        <taxon>Actinomycetes</taxon>
        <taxon>Micromonosporales</taxon>
        <taxon>Micromonosporaceae</taxon>
        <taxon>Micromonospora</taxon>
    </lineage>
</organism>
<name>A0A840VHU4_9ACTN</name>
<evidence type="ECO:0000313" key="1">
    <source>
        <dbReference type="EMBL" id="MBB5476205.1"/>
    </source>
</evidence>
<gene>
    <name evidence="1" type="ORF">HNR20_000710</name>
</gene>
<keyword evidence="2" id="KW-1185">Reference proteome</keyword>
<dbReference type="AlphaFoldDB" id="A0A840VHU4"/>